<dbReference type="Pfam" id="PF14368">
    <property type="entry name" value="LTP_2"/>
    <property type="match status" value="1"/>
</dbReference>
<dbReference type="AlphaFoldDB" id="A0A5J9U024"/>
<dbReference type="SMART" id="SM00499">
    <property type="entry name" value="AAI"/>
    <property type="match status" value="1"/>
</dbReference>
<dbReference type="InterPro" id="IPR044741">
    <property type="entry name" value="NsLTP-like"/>
</dbReference>
<dbReference type="Proteomes" id="UP000324897">
    <property type="component" value="Unassembled WGS sequence"/>
</dbReference>
<sequence length="111" mass="12004">MAIFAARPAAVADECGVDLADLIAKCQSYVRFPAEPKVPPSAECCGVVQSVDEPCLCAKVTPLVEQWICMEKAVFVARYCGRPLQPGSYCGSNIPTNKEKHLFSPKYGGKH</sequence>
<dbReference type="InterPro" id="IPR036312">
    <property type="entry name" value="Bifun_inhib/LTP/seed_sf"/>
</dbReference>
<dbReference type="CDD" id="cd04660">
    <property type="entry name" value="nsLTP_like"/>
    <property type="match status" value="1"/>
</dbReference>
<dbReference type="Gene3D" id="1.10.110.10">
    <property type="entry name" value="Plant lipid-transfer and hydrophobic proteins"/>
    <property type="match status" value="1"/>
</dbReference>
<dbReference type="Gramene" id="TVU16845">
    <property type="protein sequence ID" value="TVU16845"/>
    <property type="gene ID" value="EJB05_37002"/>
</dbReference>
<dbReference type="PANTHER" id="PTHR33286">
    <property type="entry name" value="BIFUNCTIONAL INHIBITOR/LIPID-TRANSFER PROTEIN/SEED STORAGE 2S ALBUMIN SUPERFAMILY PROTEIN"/>
    <property type="match status" value="1"/>
</dbReference>
<proteinExistence type="predicted"/>
<organism evidence="2 3">
    <name type="scientific">Eragrostis curvula</name>
    <name type="common">weeping love grass</name>
    <dbReference type="NCBI Taxonomy" id="38414"/>
    <lineage>
        <taxon>Eukaryota</taxon>
        <taxon>Viridiplantae</taxon>
        <taxon>Streptophyta</taxon>
        <taxon>Embryophyta</taxon>
        <taxon>Tracheophyta</taxon>
        <taxon>Spermatophyta</taxon>
        <taxon>Magnoliopsida</taxon>
        <taxon>Liliopsida</taxon>
        <taxon>Poales</taxon>
        <taxon>Poaceae</taxon>
        <taxon>PACMAD clade</taxon>
        <taxon>Chloridoideae</taxon>
        <taxon>Eragrostideae</taxon>
        <taxon>Eragrostidinae</taxon>
        <taxon>Eragrostis</taxon>
    </lineage>
</organism>
<reference evidence="2 3" key="1">
    <citation type="journal article" date="2019" name="Sci. Rep.">
        <title>A high-quality genome of Eragrostis curvula grass provides insights into Poaceae evolution and supports new strategies to enhance forage quality.</title>
        <authorList>
            <person name="Carballo J."/>
            <person name="Santos B.A.C.M."/>
            <person name="Zappacosta D."/>
            <person name="Garbus I."/>
            <person name="Selva J.P."/>
            <person name="Gallo C.A."/>
            <person name="Diaz A."/>
            <person name="Albertini E."/>
            <person name="Caccamo M."/>
            <person name="Echenique V."/>
        </authorList>
    </citation>
    <scope>NUCLEOTIDE SEQUENCE [LARGE SCALE GENOMIC DNA]</scope>
    <source>
        <strain evidence="3">cv. Victoria</strain>
        <tissue evidence="2">Leaf</tissue>
    </source>
</reference>
<dbReference type="PANTHER" id="PTHR33286:SF1">
    <property type="entry name" value="OS01G0800600 PROTEIN"/>
    <property type="match status" value="1"/>
</dbReference>
<gene>
    <name evidence="2" type="ORF">EJB05_37002</name>
</gene>
<name>A0A5J9U024_9POAL</name>
<evidence type="ECO:0000259" key="1">
    <source>
        <dbReference type="SMART" id="SM00499"/>
    </source>
</evidence>
<feature type="domain" description="Bifunctional inhibitor/plant lipid transfer protein/seed storage helical" evidence="1">
    <location>
        <begin position="15"/>
        <end position="90"/>
    </location>
</feature>
<dbReference type="SUPFAM" id="SSF47699">
    <property type="entry name" value="Bifunctional inhibitor/lipid-transfer protein/seed storage 2S albumin"/>
    <property type="match status" value="1"/>
</dbReference>
<protein>
    <recommendedName>
        <fullName evidence="1">Bifunctional inhibitor/plant lipid transfer protein/seed storage helical domain-containing protein</fullName>
    </recommendedName>
</protein>
<evidence type="ECO:0000313" key="2">
    <source>
        <dbReference type="EMBL" id="TVU16845.1"/>
    </source>
</evidence>
<evidence type="ECO:0000313" key="3">
    <source>
        <dbReference type="Proteomes" id="UP000324897"/>
    </source>
</evidence>
<comment type="caution">
    <text evidence="2">The sequence shown here is derived from an EMBL/GenBank/DDBJ whole genome shotgun (WGS) entry which is preliminary data.</text>
</comment>
<dbReference type="OrthoDB" id="678486at2759"/>
<dbReference type="InterPro" id="IPR016140">
    <property type="entry name" value="Bifunc_inhib/LTP/seed_store"/>
</dbReference>
<accession>A0A5J9U024</accession>
<feature type="non-terminal residue" evidence="2">
    <location>
        <position position="1"/>
    </location>
</feature>
<dbReference type="EMBL" id="RWGY01000030">
    <property type="protein sequence ID" value="TVU16845.1"/>
    <property type="molecule type" value="Genomic_DNA"/>
</dbReference>
<keyword evidence="3" id="KW-1185">Reference proteome</keyword>